<proteinExistence type="predicted"/>
<comment type="caution">
    <text evidence="1">The sequence shown here is derived from an EMBL/GenBank/DDBJ whole genome shotgun (WGS) entry which is preliminary data.</text>
</comment>
<gene>
    <name evidence="1" type="ORF">EYF80_049964</name>
</gene>
<dbReference type="EMBL" id="SRLO01001240">
    <property type="protein sequence ID" value="TNN39874.1"/>
    <property type="molecule type" value="Genomic_DNA"/>
</dbReference>
<protein>
    <submittedName>
        <fullName evidence="1">Uncharacterized protein</fullName>
    </submittedName>
</protein>
<organism evidence="1 2">
    <name type="scientific">Liparis tanakae</name>
    <name type="common">Tanaka's snailfish</name>
    <dbReference type="NCBI Taxonomy" id="230148"/>
    <lineage>
        <taxon>Eukaryota</taxon>
        <taxon>Metazoa</taxon>
        <taxon>Chordata</taxon>
        <taxon>Craniata</taxon>
        <taxon>Vertebrata</taxon>
        <taxon>Euteleostomi</taxon>
        <taxon>Actinopterygii</taxon>
        <taxon>Neopterygii</taxon>
        <taxon>Teleostei</taxon>
        <taxon>Neoteleostei</taxon>
        <taxon>Acanthomorphata</taxon>
        <taxon>Eupercaria</taxon>
        <taxon>Perciformes</taxon>
        <taxon>Cottioidei</taxon>
        <taxon>Cottales</taxon>
        <taxon>Liparidae</taxon>
        <taxon>Liparis</taxon>
    </lineage>
</organism>
<name>A0A4Z2FGK4_9TELE</name>
<evidence type="ECO:0000313" key="1">
    <source>
        <dbReference type="EMBL" id="TNN39874.1"/>
    </source>
</evidence>
<reference evidence="1 2" key="1">
    <citation type="submission" date="2019-03" db="EMBL/GenBank/DDBJ databases">
        <title>First draft genome of Liparis tanakae, snailfish: a comprehensive survey of snailfish specific genes.</title>
        <authorList>
            <person name="Kim W."/>
            <person name="Song I."/>
            <person name="Jeong J.-H."/>
            <person name="Kim D."/>
            <person name="Kim S."/>
            <person name="Ryu S."/>
            <person name="Song J.Y."/>
            <person name="Lee S.K."/>
        </authorList>
    </citation>
    <scope>NUCLEOTIDE SEQUENCE [LARGE SCALE GENOMIC DNA]</scope>
    <source>
        <tissue evidence="1">Muscle</tissue>
    </source>
</reference>
<evidence type="ECO:0000313" key="2">
    <source>
        <dbReference type="Proteomes" id="UP000314294"/>
    </source>
</evidence>
<dbReference type="Proteomes" id="UP000314294">
    <property type="component" value="Unassembled WGS sequence"/>
</dbReference>
<sequence length="70" mass="8003">MVRRLAHTVLLNGPDRYGPQVKTQWSESLNTGDTVGTPWTVQDDISPHKLFQCTNTITVCLNYINSQKWK</sequence>
<accession>A0A4Z2FGK4</accession>
<dbReference type="AlphaFoldDB" id="A0A4Z2FGK4"/>
<keyword evidence="2" id="KW-1185">Reference proteome</keyword>